<dbReference type="InterPro" id="IPR003538">
    <property type="entry name" value="TonB"/>
</dbReference>
<keyword evidence="9 13" id="KW-0653">Protein transport</keyword>
<feature type="compositionally biased region" description="Basic and acidic residues" evidence="14">
    <location>
        <begin position="165"/>
        <end position="189"/>
    </location>
</feature>
<dbReference type="GO" id="GO:0031992">
    <property type="term" value="F:energy transducer activity"/>
    <property type="evidence" value="ECO:0007669"/>
    <property type="project" value="InterPro"/>
</dbReference>
<evidence type="ECO:0000256" key="4">
    <source>
        <dbReference type="ARBA" id="ARBA00022448"/>
    </source>
</evidence>
<evidence type="ECO:0000256" key="10">
    <source>
        <dbReference type="ARBA" id="ARBA00022989"/>
    </source>
</evidence>
<evidence type="ECO:0000256" key="5">
    <source>
        <dbReference type="ARBA" id="ARBA00022475"/>
    </source>
</evidence>
<protein>
    <recommendedName>
        <fullName evidence="3 13">Protein TonB</fullName>
    </recommendedName>
</protein>
<dbReference type="InterPro" id="IPR051045">
    <property type="entry name" value="TonB-dependent_transducer"/>
</dbReference>
<dbReference type="Proteomes" id="UP000308149">
    <property type="component" value="Chromosome"/>
</dbReference>
<evidence type="ECO:0000256" key="7">
    <source>
        <dbReference type="ARBA" id="ARBA00022692"/>
    </source>
</evidence>
<feature type="signal peptide" evidence="15">
    <location>
        <begin position="1"/>
        <end position="19"/>
    </location>
</feature>
<keyword evidence="7" id="KW-0812">Transmembrane</keyword>
<dbReference type="AlphaFoldDB" id="A0A5B7ZTH7"/>
<keyword evidence="6 13" id="KW-0997">Cell inner membrane</keyword>
<dbReference type="Gene3D" id="3.30.2420.10">
    <property type="entry name" value="TonB"/>
    <property type="match status" value="1"/>
</dbReference>
<feature type="domain" description="TonB C-terminal" evidence="16">
    <location>
        <begin position="255"/>
        <end position="343"/>
    </location>
</feature>
<evidence type="ECO:0000313" key="18">
    <source>
        <dbReference type="Proteomes" id="UP000308149"/>
    </source>
</evidence>
<comment type="subunit">
    <text evidence="12">Homodimer. Forms a complex with the accessory proteins ExbB and ExbD.</text>
</comment>
<keyword evidence="8" id="KW-0677">Repeat</keyword>
<evidence type="ECO:0000256" key="12">
    <source>
        <dbReference type="ARBA" id="ARBA00025849"/>
    </source>
</evidence>
<feature type="region of interest" description="Disordered" evidence="14">
    <location>
        <begin position="159"/>
        <end position="281"/>
    </location>
</feature>
<reference evidence="17 18" key="1">
    <citation type="submission" date="2019-06" db="EMBL/GenBank/DDBJ databases">
        <title>Thermomonas aquatica sp. nov., isolated from an industrial wastewater treatment plant.</title>
        <authorList>
            <person name="Jeon J.H."/>
            <person name="Park D.-S."/>
        </authorList>
    </citation>
    <scope>NUCLEOTIDE SEQUENCE [LARGE SCALE GENOMIC DNA]</scope>
    <source>
        <strain evidence="17 18">SY21</strain>
    </source>
</reference>
<dbReference type="NCBIfam" id="TIGR01352">
    <property type="entry name" value="tonB_Cterm"/>
    <property type="match status" value="1"/>
</dbReference>
<dbReference type="GO" id="GO:0015031">
    <property type="term" value="P:protein transport"/>
    <property type="evidence" value="ECO:0007669"/>
    <property type="project" value="UniProtKB-UniRule"/>
</dbReference>
<keyword evidence="10" id="KW-1133">Transmembrane helix</keyword>
<keyword evidence="11" id="KW-0472">Membrane</keyword>
<comment type="function">
    <text evidence="13">Interacts with outer membrane receptor proteins that carry out high-affinity binding and energy dependent uptake into the periplasmic space of specific substrates. It could act to transduce energy from the cytoplasmic membrane to specific energy-requiring processes in the outer membrane, resulting in the release into the periplasm of ligands bound by these outer membrane proteins.</text>
</comment>
<evidence type="ECO:0000313" key="17">
    <source>
        <dbReference type="EMBL" id="QDA58504.1"/>
    </source>
</evidence>
<dbReference type="PROSITE" id="PS52015">
    <property type="entry name" value="TONB_CTD"/>
    <property type="match status" value="1"/>
</dbReference>
<evidence type="ECO:0000256" key="13">
    <source>
        <dbReference type="RuleBase" id="RU362123"/>
    </source>
</evidence>
<comment type="similarity">
    <text evidence="2 13">Belongs to the TonB family.</text>
</comment>
<dbReference type="Pfam" id="PF03544">
    <property type="entry name" value="TonB_C"/>
    <property type="match status" value="1"/>
</dbReference>
<dbReference type="InterPro" id="IPR006260">
    <property type="entry name" value="TonB/TolA_C"/>
</dbReference>
<dbReference type="PANTHER" id="PTHR33446">
    <property type="entry name" value="PROTEIN TONB-RELATED"/>
    <property type="match status" value="1"/>
</dbReference>
<feature type="chain" id="PRO_5023003554" description="Protein TonB" evidence="15">
    <location>
        <begin position="20"/>
        <end position="343"/>
    </location>
</feature>
<evidence type="ECO:0000256" key="15">
    <source>
        <dbReference type="SAM" id="SignalP"/>
    </source>
</evidence>
<keyword evidence="15" id="KW-0732">Signal</keyword>
<feature type="compositionally biased region" description="Low complexity" evidence="14">
    <location>
        <begin position="190"/>
        <end position="213"/>
    </location>
</feature>
<evidence type="ECO:0000256" key="9">
    <source>
        <dbReference type="ARBA" id="ARBA00022927"/>
    </source>
</evidence>
<dbReference type="KEGG" id="thes:FHQ07_08605"/>
<keyword evidence="5 13" id="KW-1003">Cell membrane</keyword>
<dbReference type="GO" id="GO:0030288">
    <property type="term" value="C:outer membrane-bounded periplasmic space"/>
    <property type="evidence" value="ECO:0007669"/>
    <property type="project" value="InterPro"/>
</dbReference>
<evidence type="ECO:0000256" key="8">
    <source>
        <dbReference type="ARBA" id="ARBA00022737"/>
    </source>
</evidence>
<evidence type="ECO:0000256" key="6">
    <source>
        <dbReference type="ARBA" id="ARBA00022519"/>
    </source>
</evidence>
<dbReference type="GO" id="GO:0055085">
    <property type="term" value="P:transmembrane transport"/>
    <property type="evidence" value="ECO:0007669"/>
    <property type="project" value="InterPro"/>
</dbReference>
<proteinExistence type="inferred from homology"/>
<evidence type="ECO:0000256" key="11">
    <source>
        <dbReference type="ARBA" id="ARBA00023136"/>
    </source>
</evidence>
<keyword evidence="13" id="KW-0735">Signal-anchor</keyword>
<dbReference type="PRINTS" id="PR01374">
    <property type="entry name" value="TONBPROTEIN"/>
</dbReference>
<keyword evidence="4 13" id="KW-0813">Transport</keyword>
<accession>A0A5B7ZTH7</accession>
<comment type="subcellular location">
    <subcellularLocation>
        <location evidence="1 13">Cell inner membrane</location>
        <topology evidence="1 13">Single-pass membrane protein</topology>
        <orientation evidence="1 13">Periplasmic side</orientation>
    </subcellularLocation>
</comment>
<dbReference type="PROSITE" id="PS51257">
    <property type="entry name" value="PROKAR_LIPOPROTEIN"/>
    <property type="match status" value="1"/>
</dbReference>
<feature type="compositionally biased region" description="Low complexity" evidence="14">
    <location>
        <begin position="230"/>
        <end position="256"/>
    </location>
</feature>
<name>A0A5B7ZTH7_9GAMM</name>
<sequence>MRRGLAPLALAVAVACALGACKKDEAAADAGPAAAQQAPAPTPESVVSATVTAMSPDQLRTEASKAYGENRLYAPAGNNAMEYYLALRDKQPADAGASSALTDLLPMTVIATEQGIAREDFADAKRLAALIEKADGQHPALSRLKAAIASSETAALARAENQKLTAEEEAKRQEELAKKREEDQKKQQEAAKQQLAQQTPAQPTPAQQTAAAAEAERQRAAAAEAERQRQAAAAAEQQRQQQAAAQPAAPAPARAASSELRAISNPGPRYPQAAQRAGAAGSVQVEFTVNSDGSVGNVRAVSSDGPRQFQREFEREALAAVKRWRFQPVAEATTTRRTIAFQQ</sequence>
<evidence type="ECO:0000256" key="14">
    <source>
        <dbReference type="SAM" id="MobiDB-lite"/>
    </source>
</evidence>
<dbReference type="OrthoDB" id="1628901at2"/>
<evidence type="ECO:0000256" key="3">
    <source>
        <dbReference type="ARBA" id="ARBA00022362"/>
    </source>
</evidence>
<keyword evidence="18" id="KW-1185">Reference proteome</keyword>
<feature type="compositionally biased region" description="Basic and acidic residues" evidence="14">
    <location>
        <begin position="214"/>
        <end position="229"/>
    </location>
</feature>
<evidence type="ECO:0000256" key="1">
    <source>
        <dbReference type="ARBA" id="ARBA00004383"/>
    </source>
</evidence>
<dbReference type="GO" id="GO:0098797">
    <property type="term" value="C:plasma membrane protein complex"/>
    <property type="evidence" value="ECO:0007669"/>
    <property type="project" value="TreeGrafter"/>
</dbReference>
<dbReference type="PANTHER" id="PTHR33446:SF8">
    <property type="entry name" value="PROTEIN TONB"/>
    <property type="match status" value="1"/>
</dbReference>
<dbReference type="EMBL" id="CP040871">
    <property type="protein sequence ID" value="QDA58504.1"/>
    <property type="molecule type" value="Genomic_DNA"/>
</dbReference>
<dbReference type="InterPro" id="IPR037682">
    <property type="entry name" value="TonB_C"/>
</dbReference>
<gene>
    <name evidence="17" type="ORF">FHQ07_08605</name>
</gene>
<organism evidence="17 18">
    <name type="scientific">Thermomonas aquatica</name>
    <dbReference type="NCBI Taxonomy" id="2202149"/>
    <lineage>
        <taxon>Bacteria</taxon>
        <taxon>Pseudomonadati</taxon>
        <taxon>Pseudomonadota</taxon>
        <taxon>Gammaproteobacteria</taxon>
        <taxon>Lysobacterales</taxon>
        <taxon>Lysobacteraceae</taxon>
        <taxon>Thermomonas</taxon>
    </lineage>
</organism>
<dbReference type="SUPFAM" id="SSF74653">
    <property type="entry name" value="TolA/TonB C-terminal domain"/>
    <property type="match status" value="1"/>
</dbReference>
<evidence type="ECO:0000256" key="2">
    <source>
        <dbReference type="ARBA" id="ARBA00006555"/>
    </source>
</evidence>
<evidence type="ECO:0000259" key="16">
    <source>
        <dbReference type="PROSITE" id="PS52015"/>
    </source>
</evidence>
<dbReference type="GO" id="GO:0015891">
    <property type="term" value="P:siderophore transport"/>
    <property type="evidence" value="ECO:0007669"/>
    <property type="project" value="InterPro"/>
</dbReference>